<dbReference type="NCBIfam" id="TIGR00072">
    <property type="entry name" value="hydrog_prot"/>
    <property type="match status" value="1"/>
</dbReference>
<dbReference type="AlphaFoldDB" id="A0A2J6X867"/>
<dbReference type="GO" id="GO:0004175">
    <property type="term" value="F:endopeptidase activity"/>
    <property type="evidence" value="ECO:0007669"/>
    <property type="project" value="TreeGrafter"/>
</dbReference>
<evidence type="ECO:0000313" key="2">
    <source>
        <dbReference type="Proteomes" id="UP000243376"/>
    </source>
</evidence>
<dbReference type="GO" id="GO:0016485">
    <property type="term" value="P:protein processing"/>
    <property type="evidence" value="ECO:0007669"/>
    <property type="project" value="TreeGrafter"/>
</dbReference>
<evidence type="ECO:0000313" key="1">
    <source>
        <dbReference type="EMBL" id="PMP83296.1"/>
    </source>
</evidence>
<dbReference type="SUPFAM" id="SSF53163">
    <property type="entry name" value="HybD-like"/>
    <property type="match status" value="1"/>
</dbReference>
<sequence length="167" mass="18240">MGHSSRRRCPAIAPYGLVIGYGNPVRGDDYAGQAAAERVRQRRVAGLWAGTKTQLTPELAPLIARSRRVIFLDAAIDRTHVEVRCIEPARQLTSSHQSDPAALLALARLIYGHAPRAILVTIPAYDTSLSLTLSPATERAVAYAARVARAYLIRRYWPLRTQAVGAS</sequence>
<dbReference type="InterPro" id="IPR000671">
    <property type="entry name" value="Peptidase_A31"/>
</dbReference>
<reference evidence="1 2" key="1">
    <citation type="submission" date="2018-01" db="EMBL/GenBank/DDBJ databases">
        <title>Metagenomic assembled genomes from two thermal pools in the Uzon Caldera, Kamchatka, Russia.</title>
        <authorList>
            <person name="Wilkins L."/>
            <person name="Ettinger C."/>
        </authorList>
    </citation>
    <scope>NUCLEOTIDE SEQUENCE [LARGE SCALE GENOMIC DNA]</scope>
    <source>
        <strain evidence="1">ZAV-02</strain>
    </source>
</reference>
<protein>
    <submittedName>
        <fullName evidence="1">Hydrogenase maturation protease</fullName>
    </submittedName>
</protein>
<gene>
    <name evidence="1" type="ORF">C0184_05545</name>
</gene>
<comment type="caution">
    <text evidence="1">The sequence shown here is derived from an EMBL/GenBank/DDBJ whole genome shotgun (WGS) entry which is preliminary data.</text>
</comment>
<dbReference type="EMBL" id="PNIQ01000365">
    <property type="protein sequence ID" value="PMP83296.1"/>
    <property type="molecule type" value="Genomic_DNA"/>
</dbReference>
<keyword evidence="1" id="KW-0378">Hydrolase</keyword>
<organism evidence="1 2">
    <name type="scientific">Chloroflexus aggregans</name>
    <dbReference type="NCBI Taxonomy" id="152260"/>
    <lineage>
        <taxon>Bacteria</taxon>
        <taxon>Bacillati</taxon>
        <taxon>Chloroflexota</taxon>
        <taxon>Chloroflexia</taxon>
        <taxon>Chloroflexales</taxon>
        <taxon>Chloroflexineae</taxon>
        <taxon>Chloroflexaceae</taxon>
        <taxon>Chloroflexus</taxon>
    </lineage>
</organism>
<keyword evidence="1" id="KW-0645">Protease</keyword>
<dbReference type="InterPro" id="IPR023430">
    <property type="entry name" value="Pept_HybD-like_dom_sf"/>
</dbReference>
<dbReference type="GO" id="GO:0008047">
    <property type="term" value="F:enzyme activator activity"/>
    <property type="evidence" value="ECO:0007669"/>
    <property type="project" value="InterPro"/>
</dbReference>
<dbReference type="PANTHER" id="PTHR30302">
    <property type="entry name" value="HYDROGENASE 1 MATURATION PROTEASE"/>
    <property type="match status" value="1"/>
</dbReference>
<dbReference type="PANTHER" id="PTHR30302:SF5">
    <property type="entry name" value="SLR1876 PROTEIN"/>
    <property type="match status" value="1"/>
</dbReference>
<dbReference type="Gene3D" id="3.40.50.1450">
    <property type="entry name" value="HybD-like"/>
    <property type="match status" value="1"/>
</dbReference>
<accession>A0A2J6X867</accession>
<name>A0A2J6X867_9CHLR</name>
<dbReference type="Proteomes" id="UP000243376">
    <property type="component" value="Unassembled WGS sequence"/>
</dbReference>
<proteinExistence type="predicted"/>